<protein>
    <submittedName>
        <fullName evidence="1">Uncharacterized protein</fullName>
    </submittedName>
</protein>
<evidence type="ECO:0000313" key="2">
    <source>
        <dbReference type="Proteomes" id="UP001283361"/>
    </source>
</evidence>
<dbReference type="AlphaFoldDB" id="A0AAE1A9L5"/>
<keyword evidence="2" id="KW-1185">Reference proteome</keyword>
<dbReference type="Proteomes" id="UP001283361">
    <property type="component" value="Unassembled WGS sequence"/>
</dbReference>
<reference evidence="1" key="1">
    <citation type="journal article" date="2023" name="G3 (Bethesda)">
        <title>A reference genome for the long-term kleptoplast-retaining sea slug Elysia crispata morphotype clarki.</title>
        <authorList>
            <person name="Eastman K.E."/>
            <person name="Pendleton A.L."/>
            <person name="Shaikh M.A."/>
            <person name="Suttiyut T."/>
            <person name="Ogas R."/>
            <person name="Tomko P."/>
            <person name="Gavelis G."/>
            <person name="Widhalm J.R."/>
            <person name="Wisecaver J.H."/>
        </authorList>
    </citation>
    <scope>NUCLEOTIDE SEQUENCE</scope>
    <source>
        <strain evidence="1">ECLA1</strain>
    </source>
</reference>
<comment type="caution">
    <text evidence="1">The sequence shown here is derived from an EMBL/GenBank/DDBJ whole genome shotgun (WGS) entry which is preliminary data.</text>
</comment>
<evidence type="ECO:0000313" key="1">
    <source>
        <dbReference type="EMBL" id="KAK3782652.1"/>
    </source>
</evidence>
<proteinExistence type="predicted"/>
<organism evidence="1 2">
    <name type="scientific">Elysia crispata</name>
    <name type="common">lettuce slug</name>
    <dbReference type="NCBI Taxonomy" id="231223"/>
    <lineage>
        <taxon>Eukaryota</taxon>
        <taxon>Metazoa</taxon>
        <taxon>Spiralia</taxon>
        <taxon>Lophotrochozoa</taxon>
        <taxon>Mollusca</taxon>
        <taxon>Gastropoda</taxon>
        <taxon>Heterobranchia</taxon>
        <taxon>Euthyneura</taxon>
        <taxon>Panpulmonata</taxon>
        <taxon>Sacoglossa</taxon>
        <taxon>Placobranchoidea</taxon>
        <taxon>Plakobranchidae</taxon>
        <taxon>Elysia</taxon>
    </lineage>
</organism>
<name>A0AAE1A9L5_9GAST</name>
<dbReference type="EMBL" id="JAWDGP010002490">
    <property type="protein sequence ID" value="KAK3782652.1"/>
    <property type="molecule type" value="Genomic_DNA"/>
</dbReference>
<accession>A0AAE1A9L5</accession>
<sequence length="90" mass="10356">MHFIVLCCQDIRVLVLYSTVLPKRQSTCTLQYCVAKTSEYYVLYSTVLPRHQSDTVLPRHQSSILCVAKTSEYLYFTVLCCQGIRVLCTL</sequence>
<gene>
    <name evidence="1" type="ORF">RRG08_015227</name>
</gene>